<evidence type="ECO:0000313" key="1">
    <source>
        <dbReference type="EMBL" id="EMF99297.1"/>
    </source>
</evidence>
<protein>
    <submittedName>
        <fullName evidence="1">Uncharacterized protein</fullName>
    </submittedName>
</protein>
<comment type="caution">
    <text evidence="1">The sequence shown here is derived from an EMBL/GenBank/DDBJ whole genome shotgun (WGS) entry which is preliminary data.</text>
</comment>
<proteinExistence type="predicted"/>
<dbReference type="Proteomes" id="UP000011783">
    <property type="component" value="Unassembled WGS sequence"/>
</dbReference>
<dbReference type="BioCyc" id="LBOR1193007:G11KN-168-MONOMER"/>
<evidence type="ECO:0000313" key="2">
    <source>
        <dbReference type="Proteomes" id="UP000011783"/>
    </source>
</evidence>
<dbReference type="AlphaFoldDB" id="M3FBM2"/>
<accession>M3FBM2</accession>
<sequence length="83" mass="9768">MKTYKLSIIQLLLIFIVFLFSEIDAKKREELNARKFAILQHKESNNRSKFKNRKRILKLSQSKPKLKNLKKTLPGTNRLNLAA</sequence>
<organism evidence="1 2">
    <name type="scientific">Leptospira borgpetersenii str. 200701203</name>
    <dbReference type="NCBI Taxonomy" id="1193007"/>
    <lineage>
        <taxon>Bacteria</taxon>
        <taxon>Pseudomonadati</taxon>
        <taxon>Spirochaetota</taxon>
        <taxon>Spirochaetia</taxon>
        <taxon>Leptospirales</taxon>
        <taxon>Leptospiraceae</taxon>
        <taxon>Leptospira</taxon>
    </lineage>
</organism>
<name>M3FBM2_LEPBO</name>
<dbReference type="EMBL" id="AKWO02000073">
    <property type="protein sequence ID" value="EMF99297.1"/>
    <property type="molecule type" value="Genomic_DNA"/>
</dbReference>
<reference evidence="1 2" key="1">
    <citation type="submission" date="2013-01" db="EMBL/GenBank/DDBJ databases">
        <authorList>
            <person name="Harkins D.M."/>
            <person name="Durkin A.S."/>
            <person name="Brinkac L.M."/>
            <person name="Haft D.H."/>
            <person name="Selengut J.D."/>
            <person name="Sanka R."/>
            <person name="DePew J."/>
            <person name="Purushe J."/>
            <person name="Picardeau M."/>
            <person name="Werts C."/>
            <person name="Goarant C."/>
            <person name="Vinetz J.M."/>
            <person name="Sutton G.G."/>
            <person name="Nierman W.C."/>
            <person name="Fouts D.E."/>
        </authorList>
    </citation>
    <scope>NUCLEOTIDE SEQUENCE [LARGE SCALE GENOMIC DNA]</scope>
    <source>
        <strain evidence="1 2">200701203</strain>
    </source>
</reference>
<gene>
    <name evidence="1" type="ORF">LEP1GSC123_4740</name>
</gene>